<reference evidence="2" key="1">
    <citation type="journal article" date="2014" name="Int. J. Syst. Evol. Microbiol.">
        <title>Complete genome sequence of Corynebacterium casei LMG S-19264T (=DSM 44701T), isolated from a smear-ripened cheese.</title>
        <authorList>
            <consortium name="US DOE Joint Genome Institute (JGI-PGF)"/>
            <person name="Walter F."/>
            <person name="Albersmeier A."/>
            <person name="Kalinowski J."/>
            <person name="Ruckert C."/>
        </authorList>
    </citation>
    <scope>NUCLEOTIDE SEQUENCE</scope>
    <source>
        <strain evidence="2">JCM 31311</strain>
    </source>
</reference>
<reference evidence="2" key="2">
    <citation type="submission" date="2020-09" db="EMBL/GenBank/DDBJ databases">
        <authorList>
            <person name="Sun Q."/>
            <person name="Ohkuma M."/>
        </authorList>
    </citation>
    <scope>NUCLEOTIDE SEQUENCE</scope>
    <source>
        <strain evidence="2">JCM 31311</strain>
    </source>
</reference>
<accession>A0A918FG89</accession>
<keyword evidence="1" id="KW-0732">Signal</keyword>
<proteinExistence type="predicted"/>
<sequence>MSSAAPPDDPALQATRLMRVSSFLVPVLVVLAASSAAAQSVTPDCAAKLIKQAGMYSGLQGSYSYTPASAASGWAIPGHKPSKPP</sequence>
<name>A0A918FG89_9DEIO</name>
<comment type="caution">
    <text evidence="2">The sequence shown here is derived from an EMBL/GenBank/DDBJ whole genome shotgun (WGS) entry which is preliminary data.</text>
</comment>
<protein>
    <recommendedName>
        <fullName evidence="4">SLH domain-containing protein</fullName>
    </recommendedName>
</protein>
<dbReference type="AlphaFoldDB" id="A0A918FG89"/>
<evidence type="ECO:0000313" key="2">
    <source>
        <dbReference type="EMBL" id="GGR35893.1"/>
    </source>
</evidence>
<evidence type="ECO:0000256" key="1">
    <source>
        <dbReference type="SAM" id="SignalP"/>
    </source>
</evidence>
<gene>
    <name evidence="2" type="ORF">GCM10008957_52130</name>
</gene>
<keyword evidence="3" id="KW-1185">Reference proteome</keyword>
<dbReference type="Proteomes" id="UP000603865">
    <property type="component" value="Unassembled WGS sequence"/>
</dbReference>
<evidence type="ECO:0000313" key="3">
    <source>
        <dbReference type="Proteomes" id="UP000603865"/>
    </source>
</evidence>
<feature type="signal peptide" evidence="1">
    <location>
        <begin position="1"/>
        <end position="38"/>
    </location>
</feature>
<evidence type="ECO:0008006" key="4">
    <source>
        <dbReference type="Google" id="ProtNLM"/>
    </source>
</evidence>
<feature type="chain" id="PRO_5037824075" description="SLH domain-containing protein" evidence="1">
    <location>
        <begin position="39"/>
        <end position="85"/>
    </location>
</feature>
<organism evidence="2 3">
    <name type="scientific">Deinococcus ruber</name>
    <dbReference type="NCBI Taxonomy" id="1848197"/>
    <lineage>
        <taxon>Bacteria</taxon>
        <taxon>Thermotogati</taxon>
        <taxon>Deinococcota</taxon>
        <taxon>Deinococci</taxon>
        <taxon>Deinococcales</taxon>
        <taxon>Deinococcaceae</taxon>
        <taxon>Deinococcus</taxon>
    </lineage>
</organism>
<dbReference type="EMBL" id="BMQL01000070">
    <property type="protein sequence ID" value="GGR35893.1"/>
    <property type="molecule type" value="Genomic_DNA"/>
</dbReference>